<feature type="repeat" description="WD" evidence="3">
    <location>
        <begin position="79"/>
        <end position="121"/>
    </location>
</feature>
<dbReference type="Gene3D" id="2.130.10.10">
    <property type="entry name" value="YVTN repeat-like/Quinoprotein amine dehydrogenase"/>
    <property type="match status" value="5"/>
</dbReference>
<dbReference type="HOGENOM" id="CLU_000288_57_32_1"/>
<feature type="repeat" description="WD" evidence="3">
    <location>
        <begin position="359"/>
        <end position="400"/>
    </location>
</feature>
<keyword evidence="1 3" id="KW-0853">WD repeat</keyword>
<sequence length="598" mass="64615">MINRIKISRDGECMVTAGNDFTLNLIDPQSRQTRAILAGHRGSVTDCDVSNDGQFIVSASLDRTLRLWNIDTYECIQVFFGHHDGILACSFGGYGHDTFASSSMDGSVRTWESNTGVVLNFFRGHKGNVNGCAMGMTGPQVISTSDDGTVRLWDTSDGSQIDQFSDDSVGTSSQGHNGRCTRCLLSYDCLRAVSAGVDGAMKIWKVKVGHDKRINCVKFSADETRVITCSMDKTIRAFEVLSTTELAKIVGHVGPVTQVAISPGESSWKVHGLERRGRSDTMDTCVIASASDDNSSFMLNMNSCLTLHHLKGHIKAVVQVQFSQDGSLLATASADASIGIWEAASGELRHMLGTGPTTGSGHTGDVNSIMFVPDSPLLVSVSNDTSCRIWDVEHGSLLSLLSGHKLPVLSVDYNPKTNRLVTGSKDKTLRVWNVRRAIGGKVLRGHTAGVLAVTFSCDGRSLLTSGRDKMPWSTDMGTEVMVCEGHKAAIINCKMDRSGEVILSASEDCTMILWDATHGTPLQYFIGHGASISEVTLYVVSGSLDGTVRVWDVLRGFDKCYLKLENAITSLDITKSNEMLAVGDDAGNLQILRLRNLK</sequence>
<organism evidence="4">
    <name type="scientific">Guillardia theta (strain CCMP2712)</name>
    <name type="common">Cryptophyte</name>
    <dbReference type="NCBI Taxonomy" id="905079"/>
    <lineage>
        <taxon>Eukaryota</taxon>
        <taxon>Cryptophyceae</taxon>
        <taxon>Pyrenomonadales</taxon>
        <taxon>Geminigeraceae</taxon>
        <taxon>Guillardia</taxon>
    </lineage>
</organism>
<dbReference type="SMART" id="SM00320">
    <property type="entry name" value="WD40"/>
    <property type="match status" value="13"/>
</dbReference>
<feature type="repeat" description="WD" evidence="3">
    <location>
        <begin position="310"/>
        <end position="351"/>
    </location>
</feature>
<dbReference type="STRING" id="905079.L1JA31"/>
<feature type="repeat" description="WD" evidence="3">
    <location>
        <begin position="538"/>
        <end position="553"/>
    </location>
</feature>
<dbReference type="RefSeq" id="XP_005832351.1">
    <property type="nucleotide sequence ID" value="XM_005832294.1"/>
</dbReference>
<dbReference type="OMA" id="THMIVSG"/>
<evidence type="ECO:0000256" key="1">
    <source>
        <dbReference type="ARBA" id="ARBA00022574"/>
    </source>
</evidence>
<keyword evidence="6" id="KW-1185">Reference proteome</keyword>
<dbReference type="PROSITE" id="PS50294">
    <property type="entry name" value="WD_REPEATS_REGION"/>
    <property type="match status" value="6"/>
</dbReference>
<dbReference type="SUPFAM" id="SSF50978">
    <property type="entry name" value="WD40 repeat-like"/>
    <property type="match status" value="2"/>
</dbReference>
<dbReference type="InterPro" id="IPR015943">
    <property type="entry name" value="WD40/YVTN_repeat-like_dom_sf"/>
</dbReference>
<reference evidence="5" key="3">
    <citation type="submission" date="2016-03" db="UniProtKB">
        <authorList>
            <consortium name="EnsemblProtists"/>
        </authorList>
    </citation>
    <scope>IDENTIFICATION</scope>
</reference>
<reference evidence="6" key="2">
    <citation type="submission" date="2012-11" db="EMBL/GenBank/DDBJ databases">
        <authorList>
            <person name="Kuo A."/>
            <person name="Curtis B.A."/>
            <person name="Tanifuji G."/>
            <person name="Burki F."/>
            <person name="Gruber A."/>
            <person name="Irimia M."/>
            <person name="Maruyama S."/>
            <person name="Arias M.C."/>
            <person name="Ball S.G."/>
            <person name="Gile G.H."/>
            <person name="Hirakawa Y."/>
            <person name="Hopkins J.F."/>
            <person name="Rensing S.A."/>
            <person name="Schmutz J."/>
            <person name="Symeonidi A."/>
            <person name="Elias M."/>
            <person name="Eveleigh R.J."/>
            <person name="Herman E.K."/>
            <person name="Klute M.J."/>
            <person name="Nakayama T."/>
            <person name="Obornik M."/>
            <person name="Reyes-Prieto A."/>
            <person name="Armbrust E.V."/>
            <person name="Aves S.J."/>
            <person name="Beiko R.G."/>
            <person name="Coutinho P."/>
            <person name="Dacks J.B."/>
            <person name="Durnford D.G."/>
            <person name="Fast N.M."/>
            <person name="Green B.R."/>
            <person name="Grisdale C."/>
            <person name="Hempe F."/>
            <person name="Henrissat B."/>
            <person name="Hoppner M.P."/>
            <person name="Ishida K.-I."/>
            <person name="Kim E."/>
            <person name="Koreny L."/>
            <person name="Kroth P.G."/>
            <person name="Liu Y."/>
            <person name="Malik S.-B."/>
            <person name="Maier U.G."/>
            <person name="McRose D."/>
            <person name="Mock T."/>
            <person name="Neilson J.A."/>
            <person name="Onodera N.T."/>
            <person name="Poole A.M."/>
            <person name="Pritham E.J."/>
            <person name="Richards T.A."/>
            <person name="Rocap G."/>
            <person name="Roy S.W."/>
            <person name="Sarai C."/>
            <person name="Schaack S."/>
            <person name="Shirato S."/>
            <person name="Slamovits C.H."/>
            <person name="Spencer D.F."/>
            <person name="Suzuki S."/>
            <person name="Worden A.Z."/>
            <person name="Zauner S."/>
            <person name="Barry K."/>
            <person name="Bell C."/>
            <person name="Bharti A.K."/>
            <person name="Crow J.A."/>
            <person name="Grimwood J."/>
            <person name="Kramer R."/>
            <person name="Lindquist E."/>
            <person name="Lucas S."/>
            <person name="Salamov A."/>
            <person name="McFadden G.I."/>
            <person name="Lane C.E."/>
            <person name="Keeling P.J."/>
            <person name="Gray M.W."/>
            <person name="Grigoriev I.V."/>
            <person name="Archibald J.M."/>
        </authorList>
    </citation>
    <scope>NUCLEOTIDE SEQUENCE</scope>
    <source>
        <strain evidence="6">CCMP2712</strain>
    </source>
</reference>
<dbReference type="EnsemblProtists" id="EKX45371">
    <property type="protein sequence ID" value="EKX45371"/>
    <property type="gene ID" value="GUITHDRAFT_71422"/>
</dbReference>
<dbReference type="PRINTS" id="PR00320">
    <property type="entry name" value="GPROTEINBRPT"/>
</dbReference>
<name>L1JA31_GUITC</name>
<protein>
    <submittedName>
        <fullName evidence="4 5">Uncharacterized protein</fullName>
    </submittedName>
</protein>
<dbReference type="InterPro" id="IPR019775">
    <property type="entry name" value="WD40_repeat_CS"/>
</dbReference>
<dbReference type="AlphaFoldDB" id="L1JA31"/>
<evidence type="ECO:0000256" key="3">
    <source>
        <dbReference type="PROSITE-ProRule" id="PRU00221"/>
    </source>
</evidence>
<evidence type="ECO:0000313" key="5">
    <source>
        <dbReference type="EnsemblProtists" id="EKX45371"/>
    </source>
</evidence>
<feature type="repeat" description="WD" evidence="3">
    <location>
        <begin position="207"/>
        <end position="248"/>
    </location>
</feature>
<reference evidence="4 6" key="1">
    <citation type="journal article" date="2012" name="Nature">
        <title>Algal genomes reveal evolutionary mosaicism and the fate of nucleomorphs.</title>
        <authorList>
            <consortium name="DOE Joint Genome Institute"/>
            <person name="Curtis B.A."/>
            <person name="Tanifuji G."/>
            <person name="Burki F."/>
            <person name="Gruber A."/>
            <person name="Irimia M."/>
            <person name="Maruyama S."/>
            <person name="Arias M.C."/>
            <person name="Ball S.G."/>
            <person name="Gile G.H."/>
            <person name="Hirakawa Y."/>
            <person name="Hopkins J.F."/>
            <person name="Kuo A."/>
            <person name="Rensing S.A."/>
            <person name="Schmutz J."/>
            <person name="Symeonidi A."/>
            <person name="Elias M."/>
            <person name="Eveleigh R.J."/>
            <person name="Herman E.K."/>
            <person name="Klute M.J."/>
            <person name="Nakayama T."/>
            <person name="Obornik M."/>
            <person name="Reyes-Prieto A."/>
            <person name="Armbrust E.V."/>
            <person name="Aves S.J."/>
            <person name="Beiko R.G."/>
            <person name="Coutinho P."/>
            <person name="Dacks J.B."/>
            <person name="Durnford D.G."/>
            <person name="Fast N.M."/>
            <person name="Green B.R."/>
            <person name="Grisdale C.J."/>
            <person name="Hempel F."/>
            <person name="Henrissat B."/>
            <person name="Hoppner M.P."/>
            <person name="Ishida K."/>
            <person name="Kim E."/>
            <person name="Koreny L."/>
            <person name="Kroth P.G."/>
            <person name="Liu Y."/>
            <person name="Malik S.B."/>
            <person name="Maier U.G."/>
            <person name="McRose D."/>
            <person name="Mock T."/>
            <person name="Neilson J.A."/>
            <person name="Onodera N.T."/>
            <person name="Poole A.M."/>
            <person name="Pritham E.J."/>
            <person name="Richards T.A."/>
            <person name="Rocap G."/>
            <person name="Roy S.W."/>
            <person name="Sarai C."/>
            <person name="Schaack S."/>
            <person name="Shirato S."/>
            <person name="Slamovits C.H."/>
            <person name="Spencer D.F."/>
            <person name="Suzuki S."/>
            <person name="Worden A.Z."/>
            <person name="Zauner S."/>
            <person name="Barry K."/>
            <person name="Bell C."/>
            <person name="Bharti A.K."/>
            <person name="Crow J.A."/>
            <person name="Grimwood J."/>
            <person name="Kramer R."/>
            <person name="Lindquist E."/>
            <person name="Lucas S."/>
            <person name="Salamov A."/>
            <person name="McFadden G.I."/>
            <person name="Lane C.E."/>
            <person name="Keeling P.J."/>
            <person name="Gray M.W."/>
            <person name="Grigoriev I.V."/>
            <person name="Archibald J.M."/>
        </authorList>
    </citation>
    <scope>NUCLEOTIDE SEQUENCE</scope>
    <source>
        <strain evidence="4 6">CCMP2712</strain>
    </source>
</reference>
<dbReference type="eggNOG" id="KOG0263">
    <property type="taxonomic scope" value="Eukaryota"/>
</dbReference>
<dbReference type="GeneID" id="17302132"/>
<dbReference type="InterPro" id="IPR036322">
    <property type="entry name" value="WD40_repeat_dom_sf"/>
</dbReference>
<feature type="repeat" description="WD" evidence="3">
    <location>
        <begin position="401"/>
        <end position="435"/>
    </location>
</feature>
<dbReference type="InterPro" id="IPR020472">
    <property type="entry name" value="WD40_PAC1"/>
</dbReference>
<dbReference type="PaxDb" id="55529-EKX45371"/>
<evidence type="ECO:0000313" key="6">
    <source>
        <dbReference type="Proteomes" id="UP000011087"/>
    </source>
</evidence>
<dbReference type="Proteomes" id="UP000011087">
    <property type="component" value="Unassembled WGS sequence"/>
</dbReference>
<dbReference type="CDD" id="cd00200">
    <property type="entry name" value="WD40"/>
    <property type="match status" value="2"/>
</dbReference>
<feature type="repeat" description="WD" evidence="3">
    <location>
        <begin position="483"/>
        <end position="524"/>
    </location>
</feature>
<dbReference type="KEGG" id="gtt:GUITHDRAFT_71422"/>
<feature type="repeat" description="WD" evidence="3">
    <location>
        <begin position="37"/>
        <end position="78"/>
    </location>
</feature>
<dbReference type="PANTHER" id="PTHR22847:SF637">
    <property type="entry name" value="WD REPEAT DOMAIN 5B"/>
    <property type="match status" value="1"/>
</dbReference>
<dbReference type="eggNOG" id="KOG0271">
    <property type="taxonomic scope" value="Eukaryota"/>
</dbReference>
<evidence type="ECO:0000256" key="2">
    <source>
        <dbReference type="ARBA" id="ARBA00022737"/>
    </source>
</evidence>
<feature type="repeat" description="WD" evidence="3">
    <location>
        <begin position="122"/>
        <end position="163"/>
    </location>
</feature>
<dbReference type="InterPro" id="IPR001680">
    <property type="entry name" value="WD40_rpt"/>
</dbReference>
<gene>
    <name evidence="4" type="ORF">GUITHDRAFT_71422</name>
</gene>
<dbReference type="EMBL" id="JH992999">
    <property type="protein sequence ID" value="EKX45371.1"/>
    <property type="molecule type" value="Genomic_DNA"/>
</dbReference>
<dbReference type="Pfam" id="PF00400">
    <property type="entry name" value="WD40"/>
    <property type="match status" value="10"/>
</dbReference>
<proteinExistence type="predicted"/>
<keyword evidence="2" id="KW-0677">Repeat</keyword>
<dbReference type="PANTHER" id="PTHR22847">
    <property type="entry name" value="WD40 REPEAT PROTEIN"/>
    <property type="match status" value="1"/>
</dbReference>
<dbReference type="GO" id="GO:1990234">
    <property type="term" value="C:transferase complex"/>
    <property type="evidence" value="ECO:0007669"/>
    <property type="project" value="UniProtKB-ARBA"/>
</dbReference>
<evidence type="ECO:0000313" key="4">
    <source>
        <dbReference type="EMBL" id="EKX45371.1"/>
    </source>
</evidence>
<accession>L1JA31</accession>
<dbReference type="PROSITE" id="PS00678">
    <property type="entry name" value="WD_REPEATS_1"/>
    <property type="match status" value="6"/>
</dbReference>
<dbReference type="PROSITE" id="PS50082">
    <property type="entry name" value="WD_REPEATS_2"/>
    <property type="match status" value="9"/>
</dbReference>